<dbReference type="PANTHER" id="PTHR43244">
    <property type="match status" value="1"/>
</dbReference>
<feature type="domain" description="Luciferase-like" evidence="2">
    <location>
        <begin position="34"/>
        <end position="226"/>
    </location>
</feature>
<dbReference type="Pfam" id="PF00296">
    <property type="entry name" value="Bac_luciferase"/>
    <property type="match status" value="1"/>
</dbReference>
<reference evidence="3" key="1">
    <citation type="submission" date="2020-07" db="EMBL/GenBank/DDBJ databases">
        <authorList>
            <person name="Pettersson B.M.F."/>
            <person name="Behra P.R.K."/>
            <person name="Ramesh M."/>
            <person name="Das S."/>
            <person name="Dasgupta S."/>
            <person name="Kirsebom L.A."/>
        </authorList>
    </citation>
    <scope>NUCLEOTIDE SEQUENCE</scope>
    <source>
        <strain evidence="3">DSM 45406</strain>
    </source>
</reference>
<dbReference type="InterPro" id="IPR036661">
    <property type="entry name" value="Luciferase-like_sf"/>
</dbReference>
<dbReference type="AlphaFoldDB" id="A0A9X2YE95"/>
<evidence type="ECO:0000313" key="3">
    <source>
        <dbReference type="EMBL" id="MCV7071854.1"/>
    </source>
</evidence>
<protein>
    <submittedName>
        <fullName evidence="3">LLM class flavin-dependent oxidoreductase</fullName>
    </submittedName>
</protein>
<dbReference type="Gene3D" id="3.20.20.30">
    <property type="entry name" value="Luciferase-like domain"/>
    <property type="match status" value="1"/>
</dbReference>
<sequence>MAIGEWRRPLCEDPIVTTDGPTNGAAAPRVGCVYRPQTAPERIAAAANAADAAGLDELWLWEDCFLAGGVSAAAVALSHSTELTVGVGVLPVPLRNVALAAMEIATLARAFPGRVRIGMGHGVQDWMAQVGEKVGSPMTLLREYLTCLTALLRGEHVTFHGRYVSLDRVQLDWPPEPMPGILAAAEGPKTLRLSGELAAGTVITSGTSPDQLRVAVSRVREGSGTRPHTIVTYLLCTTGPDARRELLDEIGEWGYDPGADLGVWGTADEIAGGARRWLDAGADTLVFQPRASTPIEEFVEFVGAEVSPLLRRS</sequence>
<dbReference type="EMBL" id="JACKRN010000613">
    <property type="protein sequence ID" value="MCV7071854.1"/>
    <property type="molecule type" value="Genomic_DNA"/>
</dbReference>
<gene>
    <name evidence="3" type="ORF">H7H73_17155</name>
</gene>
<name>A0A9X2YE95_9MYCO</name>
<keyword evidence="1" id="KW-0560">Oxidoreductase</keyword>
<dbReference type="SUPFAM" id="SSF51679">
    <property type="entry name" value="Bacterial luciferase-like"/>
    <property type="match status" value="1"/>
</dbReference>
<dbReference type="GO" id="GO:0016705">
    <property type="term" value="F:oxidoreductase activity, acting on paired donors, with incorporation or reduction of molecular oxygen"/>
    <property type="evidence" value="ECO:0007669"/>
    <property type="project" value="InterPro"/>
</dbReference>
<dbReference type="Proteomes" id="UP001140272">
    <property type="component" value="Unassembled WGS sequence"/>
</dbReference>
<evidence type="ECO:0000259" key="2">
    <source>
        <dbReference type="Pfam" id="PF00296"/>
    </source>
</evidence>
<organism evidence="3 4">
    <name type="scientific">Mycolicibacterium rufum</name>
    <dbReference type="NCBI Taxonomy" id="318424"/>
    <lineage>
        <taxon>Bacteria</taxon>
        <taxon>Bacillati</taxon>
        <taxon>Actinomycetota</taxon>
        <taxon>Actinomycetes</taxon>
        <taxon>Mycobacteriales</taxon>
        <taxon>Mycobacteriaceae</taxon>
        <taxon>Mycolicibacterium</taxon>
    </lineage>
</organism>
<accession>A0A9X2YE95</accession>
<dbReference type="InterPro" id="IPR050564">
    <property type="entry name" value="F420-G6PD/mer"/>
</dbReference>
<comment type="caution">
    <text evidence="3">The sequence shown here is derived from an EMBL/GenBank/DDBJ whole genome shotgun (WGS) entry which is preliminary data.</text>
</comment>
<proteinExistence type="predicted"/>
<evidence type="ECO:0000256" key="1">
    <source>
        <dbReference type="ARBA" id="ARBA00023002"/>
    </source>
</evidence>
<dbReference type="PANTHER" id="PTHR43244:SF1">
    <property type="entry name" value="5,10-METHYLENETETRAHYDROMETHANOPTERIN REDUCTASE"/>
    <property type="match status" value="1"/>
</dbReference>
<evidence type="ECO:0000313" key="4">
    <source>
        <dbReference type="Proteomes" id="UP001140272"/>
    </source>
</evidence>
<dbReference type="CDD" id="cd01097">
    <property type="entry name" value="Tetrahydromethanopterin_reductase"/>
    <property type="match status" value="1"/>
</dbReference>
<reference evidence="3" key="2">
    <citation type="journal article" date="2022" name="BMC Genomics">
        <title>Comparative genome analysis of mycobacteria focusing on tRNA and non-coding RNA.</title>
        <authorList>
            <person name="Behra P.R.K."/>
            <person name="Pettersson B.M.F."/>
            <person name="Ramesh M."/>
            <person name="Das S."/>
            <person name="Dasgupta S."/>
            <person name="Kirsebom L.A."/>
        </authorList>
    </citation>
    <scope>NUCLEOTIDE SEQUENCE</scope>
    <source>
        <strain evidence="3">DSM 45406</strain>
    </source>
</reference>
<dbReference type="InterPro" id="IPR011251">
    <property type="entry name" value="Luciferase-like_dom"/>
</dbReference>